<evidence type="ECO:0000313" key="15">
    <source>
        <dbReference type="Proteomes" id="UP001366166"/>
    </source>
</evidence>
<keyword evidence="4 11" id="KW-0547">Nucleotide-binding</keyword>
<feature type="binding site" evidence="11">
    <location>
        <begin position="378"/>
        <end position="381"/>
    </location>
    <ligand>
        <name>GMP</name>
        <dbReference type="ChEBI" id="CHEBI:58115"/>
    </ligand>
</feature>
<dbReference type="GO" id="GO:0003972">
    <property type="term" value="F:RNA ligase (ATP) activity"/>
    <property type="evidence" value="ECO:0007669"/>
    <property type="project" value="TreeGrafter"/>
</dbReference>
<keyword evidence="7 12" id="KW-0464">Manganese</keyword>
<dbReference type="FunFam" id="3.90.1860.10:FF:000001">
    <property type="entry name" value="tRNA-splicing ligase RtcB homolog"/>
    <property type="match status" value="1"/>
</dbReference>
<dbReference type="GO" id="GO:0170057">
    <property type="term" value="F:RNA ligase (GTP) activity"/>
    <property type="evidence" value="ECO:0007669"/>
    <property type="project" value="UniProtKB-EC"/>
</dbReference>
<evidence type="ECO:0000256" key="13">
    <source>
        <dbReference type="RuleBase" id="RU371113"/>
    </source>
</evidence>
<comment type="similarity">
    <text evidence="1 13">Belongs to the RtcB family.</text>
</comment>
<keyword evidence="6 11" id="KW-0342">GTP-binding</keyword>
<evidence type="ECO:0000256" key="4">
    <source>
        <dbReference type="ARBA" id="ARBA00022741"/>
    </source>
</evidence>
<keyword evidence="3 12" id="KW-0479">Metal-binding</keyword>
<feature type="binding site" evidence="12">
    <location>
        <position position="237"/>
    </location>
    <ligand>
        <name>Mn(2+)</name>
        <dbReference type="ChEBI" id="CHEBI:29035"/>
        <label>2</label>
    </ligand>
</feature>
<dbReference type="InterPro" id="IPR036025">
    <property type="entry name" value="RtcB-like_sf"/>
</dbReference>
<dbReference type="AlphaFoldDB" id="A0AAU9EQY1"/>
<keyword evidence="2 13" id="KW-0436">Ligase</keyword>
<evidence type="ECO:0000256" key="12">
    <source>
        <dbReference type="PIRSR" id="PIRSR601233-3"/>
    </source>
</evidence>
<proteinExistence type="inferred from homology"/>
<accession>A0AAU9EQY1</accession>
<dbReference type="KEGG" id="dmp:FAK_00920"/>
<keyword evidence="15" id="KW-1185">Reference proteome</keyword>
<dbReference type="GO" id="GO:0006396">
    <property type="term" value="P:RNA processing"/>
    <property type="evidence" value="ECO:0007669"/>
    <property type="project" value="InterPro"/>
</dbReference>
<dbReference type="GO" id="GO:0046872">
    <property type="term" value="F:metal ion binding"/>
    <property type="evidence" value="ECO:0007669"/>
    <property type="project" value="UniProtKB-UniRule"/>
</dbReference>
<comment type="cofactor">
    <cofactor evidence="12 13">
        <name>Mn(2+)</name>
        <dbReference type="ChEBI" id="CHEBI:29035"/>
    </cofactor>
    <text evidence="12 13">Binds 2 manganese ions per subunit.</text>
</comment>
<dbReference type="InterPro" id="IPR001233">
    <property type="entry name" value="RtcB"/>
</dbReference>
<dbReference type="EC" id="6.5.1.-" evidence="13"/>
<feature type="binding site" evidence="11">
    <location>
        <begin position="205"/>
        <end position="209"/>
    </location>
    <ligand>
        <name>GMP</name>
        <dbReference type="ChEBI" id="CHEBI:58115"/>
    </ligand>
</feature>
<reference evidence="15" key="1">
    <citation type="journal article" date="2023" name="Arch. Microbiol.">
        <title>Desulfoferula mesophilus gen. nov. sp. nov., a mesophilic sulfate-reducing bacterium isolated from a brackish lake sediment.</title>
        <authorList>
            <person name="Watanabe T."/>
            <person name="Yabe T."/>
            <person name="Tsuji J.M."/>
            <person name="Fukui M."/>
        </authorList>
    </citation>
    <scope>NUCLEOTIDE SEQUENCE [LARGE SCALE GENOMIC DNA]</scope>
    <source>
        <strain evidence="15">12FAK</strain>
    </source>
</reference>
<evidence type="ECO:0000256" key="9">
    <source>
        <dbReference type="ARBA" id="ARBA00049514"/>
    </source>
</evidence>
<evidence type="ECO:0000256" key="5">
    <source>
        <dbReference type="ARBA" id="ARBA00022800"/>
    </source>
</evidence>
<feature type="binding site" evidence="11">
    <location>
        <begin position="329"/>
        <end position="330"/>
    </location>
    <ligand>
        <name>GMP</name>
        <dbReference type="ChEBI" id="CHEBI:58115"/>
    </ligand>
</feature>
<feature type="binding site" evidence="11">
    <location>
        <begin position="404"/>
        <end position="407"/>
    </location>
    <ligand>
        <name>GMP</name>
        <dbReference type="ChEBI" id="CHEBI:58115"/>
    </ligand>
</feature>
<gene>
    <name evidence="13 14" type="primary">rtcB</name>
    <name evidence="14" type="ORF">FAK_00920</name>
</gene>
<name>A0AAU9EQY1_9BACT</name>
<protein>
    <recommendedName>
        <fullName evidence="13">tRNA-splicing ligase RtcB</fullName>
        <ecNumber evidence="13">6.5.1.-</ecNumber>
    </recommendedName>
</protein>
<evidence type="ECO:0000256" key="10">
    <source>
        <dbReference type="PIRSR" id="PIRSR601233-1"/>
    </source>
</evidence>
<evidence type="ECO:0000256" key="8">
    <source>
        <dbReference type="ARBA" id="ARBA00047746"/>
    </source>
</evidence>
<dbReference type="PANTHER" id="PTHR11118">
    <property type="entry name" value="RNA-SPLICING LIGASE RTCB HOMOLOG"/>
    <property type="match status" value="1"/>
</dbReference>
<dbReference type="SUPFAM" id="SSF103365">
    <property type="entry name" value="Hypothetical protein PH1602"/>
    <property type="match status" value="1"/>
</dbReference>
<feature type="binding site" evidence="12">
    <location>
        <position position="206"/>
    </location>
    <ligand>
        <name>Mn(2+)</name>
        <dbReference type="ChEBI" id="CHEBI:29035"/>
        <label>1</label>
    </ligand>
</feature>
<feature type="binding site" evidence="12">
    <location>
        <position position="329"/>
    </location>
    <ligand>
        <name>Mn(2+)</name>
        <dbReference type="ChEBI" id="CHEBI:29035"/>
        <label>2</label>
    </ligand>
</feature>
<evidence type="ECO:0000256" key="7">
    <source>
        <dbReference type="ARBA" id="ARBA00023211"/>
    </source>
</evidence>
<comment type="catalytic activity">
    <reaction evidence="8">
        <text>a 3'-end 3'-phospho-ribonucleotide-RNA + a 5'-end dephospho-ribonucleoside-RNA + GTP = a ribonucleotidyl-ribonucleotide-RNA + GMP + diphosphate</text>
        <dbReference type="Rhea" id="RHEA:68076"/>
        <dbReference type="Rhea" id="RHEA-COMP:10463"/>
        <dbReference type="Rhea" id="RHEA-COMP:13936"/>
        <dbReference type="Rhea" id="RHEA-COMP:17355"/>
        <dbReference type="ChEBI" id="CHEBI:33019"/>
        <dbReference type="ChEBI" id="CHEBI:37565"/>
        <dbReference type="ChEBI" id="CHEBI:58115"/>
        <dbReference type="ChEBI" id="CHEBI:83062"/>
        <dbReference type="ChEBI" id="CHEBI:138284"/>
        <dbReference type="ChEBI" id="CHEBI:173118"/>
        <dbReference type="EC" id="6.5.1.8"/>
    </reaction>
</comment>
<evidence type="ECO:0000256" key="3">
    <source>
        <dbReference type="ARBA" id="ARBA00022723"/>
    </source>
</evidence>
<evidence type="ECO:0000313" key="14">
    <source>
        <dbReference type="EMBL" id="BEQ13026.1"/>
    </source>
</evidence>
<evidence type="ECO:0000256" key="11">
    <source>
        <dbReference type="PIRSR" id="PIRSR601233-2"/>
    </source>
</evidence>
<dbReference type="Proteomes" id="UP001366166">
    <property type="component" value="Chromosome"/>
</dbReference>
<evidence type="ECO:0000256" key="6">
    <source>
        <dbReference type="ARBA" id="ARBA00023134"/>
    </source>
</evidence>
<sequence length="481" mass="49856">MGGAMAKLQQLDAYSWRLPREGGMRCDGVVYADAELVRALEGDGTLGQLRGVASLPGIQGPALAMPDAHQGYGFPIGGVGAFDPHEGVVSPGGVGYDINCGVRLLRSRLSAQELGEPRLIALADALAASVPAGVGAGGAHQLGDKELSRILEQGAAWAVGRGQGTAADLEFCEAGGALPGADSAAVSQRALQRGRGQAGSLGAGNHFIELAVVEEVYDQRAAEAFGLSQGLLVLWLHSGSRGLGHQVCDDYLKRLAKDPDALRPPDRQLIAAPPDSPVGRDYLAAMAAAANFAFNNRQLLAQACREVLGRVLGLGPAGLGLGLVYDVAHNVAKREKHQVEGKEKELIVHRKGATRALGPGHPELPGRYRAVGQPVLIPGDMGTASYVCVGTAAAMAHTFASAAHGAGRAMSRTQAKKAARGRDLRAELAARQVVVRAASGKTLAEEMPEAYKDVDQVVRVMHGAGIATLVARTKPLAVVKG</sequence>
<feature type="binding site" evidence="11">
    <location>
        <position position="385"/>
    </location>
    <ligand>
        <name>GMP</name>
        <dbReference type="ChEBI" id="CHEBI:58115"/>
    </ligand>
</feature>
<dbReference type="Gene3D" id="3.90.1860.10">
    <property type="entry name" value="tRNA-splicing ligase RtcB"/>
    <property type="match status" value="1"/>
</dbReference>
<evidence type="ECO:0000256" key="1">
    <source>
        <dbReference type="ARBA" id="ARBA00008071"/>
    </source>
</evidence>
<dbReference type="Pfam" id="PF01139">
    <property type="entry name" value="RtcB"/>
    <property type="match status" value="1"/>
</dbReference>
<feature type="binding site" evidence="12">
    <location>
        <position position="97"/>
    </location>
    <ligand>
        <name>Mn(2+)</name>
        <dbReference type="ChEBI" id="CHEBI:29035"/>
        <label>1</label>
    </ligand>
</feature>
<comment type="subunit">
    <text evidence="13">Monomer.</text>
</comment>
<comment type="catalytic activity">
    <reaction evidence="9">
        <text>a 3'-end 2',3'-cyclophospho-ribonucleotide-RNA + a 5'-end dephospho-ribonucleoside-RNA + GTP + H2O = a ribonucleotidyl-ribonucleotide-RNA + GMP + diphosphate + H(+)</text>
        <dbReference type="Rhea" id="RHEA:68080"/>
        <dbReference type="Rhea" id="RHEA-COMP:10464"/>
        <dbReference type="Rhea" id="RHEA-COMP:13936"/>
        <dbReference type="Rhea" id="RHEA-COMP:17355"/>
        <dbReference type="ChEBI" id="CHEBI:15377"/>
        <dbReference type="ChEBI" id="CHEBI:15378"/>
        <dbReference type="ChEBI" id="CHEBI:33019"/>
        <dbReference type="ChEBI" id="CHEBI:37565"/>
        <dbReference type="ChEBI" id="CHEBI:58115"/>
        <dbReference type="ChEBI" id="CHEBI:83064"/>
        <dbReference type="ChEBI" id="CHEBI:138284"/>
        <dbReference type="ChEBI" id="CHEBI:173118"/>
        <dbReference type="EC" id="6.5.1.8"/>
    </reaction>
</comment>
<dbReference type="PANTHER" id="PTHR11118:SF1">
    <property type="entry name" value="RNA-SPLICING LIGASE RTCB HOMOLOG"/>
    <property type="match status" value="1"/>
</dbReference>
<dbReference type="GO" id="GO:0005525">
    <property type="term" value="F:GTP binding"/>
    <property type="evidence" value="ECO:0007669"/>
    <property type="project" value="UniProtKB-KW"/>
</dbReference>
<dbReference type="GO" id="GO:0042245">
    <property type="term" value="P:RNA repair"/>
    <property type="evidence" value="ECO:0007669"/>
    <property type="project" value="UniProtKB-KW"/>
</dbReference>
<dbReference type="EMBL" id="AP028679">
    <property type="protein sequence ID" value="BEQ13026.1"/>
    <property type="molecule type" value="Genomic_DNA"/>
</dbReference>
<feature type="active site" description="GMP-histidine intermediate" evidence="10">
    <location>
        <position position="404"/>
    </location>
</feature>
<organism evidence="14 15">
    <name type="scientific">Desulfoferula mesophila</name>
    <dbReference type="NCBI Taxonomy" id="3058419"/>
    <lineage>
        <taxon>Bacteria</taxon>
        <taxon>Pseudomonadati</taxon>
        <taxon>Thermodesulfobacteriota</taxon>
        <taxon>Desulfarculia</taxon>
        <taxon>Desulfarculales</taxon>
        <taxon>Desulfarculaceae</taxon>
        <taxon>Desulfoferula</taxon>
    </lineage>
</organism>
<evidence type="ECO:0000256" key="2">
    <source>
        <dbReference type="ARBA" id="ARBA00022598"/>
    </source>
</evidence>
<feature type="binding site" evidence="11">
    <location>
        <position position="480"/>
    </location>
    <ligand>
        <name>GMP</name>
        <dbReference type="ChEBI" id="CHEBI:58115"/>
    </ligand>
</feature>
<keyword evidence="5" id="KW-0692">RNA repair</keyword>